<protein>
    <submittedName>
        <fullName evidence="4">Multidrug and toxin extrusion protein 1</fullName>
    </submittedName>
</protein>
<dbReference type="InterPro" id="IPR027413">
    <property type="entry name" value="GROEL-like_equatorial_sf"/>
</dbReference>
<comment type="similarity">
    <text evidence="1">Belongs to the multi antimicrobial extrusion (MATE) (TC 2.A.66.1) family.</text>
</comment>
<dbReference type="InterPro" id="IPR002528">
    <property type="entry name" value="MATE_fam"/>
</dbReference>
<organism evidence="4 5">
    <name type="scientific">Symbiodinium microadriaticum</name>
    <name type="common">Dinoflagellate</name>
    <name type="synonym">Zooxanthella microadriatica</name>
    <dbReference type="NCBI Taxonomy" id="2951"/>
    <lineage>
        <taxon>Eukaryota</taxon>
        <taxon>Sar</taxon>
        <taxon>Alveolata</taxon>
        <taxon>Dinophyceae</taxon>
        <taxon>Suessiales</taxon>
        <taxon>Symbiodiniaceae</taxon>
        <taxon>Symbiodinium</taxon>
    </lineage>
</organism>
<feature type="compositionally biased region" description="Basic and acidic residues" evidence="2">
    <location>
        <begin position="1308"/>
        <end position="1321"/>
    </location>
</feature>
<feature type="transmembrane region" description="Helical" evidence="3">
    <location>
        <begin position="358"/>
        <end position="377"/>
    </location>
</feature>
<dbReference type="Pfam" id="PF01554">
    <property type="entry name" value="MatE"/>
    <property type="match status" value="2"/>
</dbReference>
<feature type="transmembrane region" description="Helical" evidence="3">
    <location>
        <begin position="437"/>
        <end position="456"/>
    </location>
</feature>
<feature type="transmembrane region" description="Helical" evidence="3">
    <location>
        <begin position="128"/>
        <end position="145"/>
    </location>
</feature>
<sequence>MAPGPAAAVYEEPQGRNFPSQRFDQNVIFLLAPRYLESNMRTMLEALVEDCSKRLEALRNLGASRLASPSTAPPPGTTRNVLESTGKSCKRRSVFVSGGTQASSHEARAAMVGGGSTMPEMMRSLRDLLRLLLPLVGTQLLSVGADRWTLTFVGHYDYKNRAHFDGAGIGKMYSNITGLSLGVSATIGLATFCAQAYGSGRSTELNPIYIRRALILLFMCFTFAFLAAAFCEPLLNALGQPPEVAHTSARYAQVQLIGVPFWWVSNACHLTLSAAKITFPGLLMNLVSAPMQITLCYIFLSPQWLNLGYLGNAMARALGGVIALTVMCITIKARGLQKLVWQRQPGCENVFKAGAMKAYLTVSIPAALVVWSEWWAFEVLSLLVGRTPNAEVNLAAHGTMFNVITVFYMCWTGASMGLCTLVGNALGANEKARIPPLLRTSFIFSLVTSIAVALGYEGLKSDFAKMFTEDEVVRHTLETSSLGLVLSVPCYAQLMTFFGALRGANFQRPGILGNFIGYWVVGLPLGALLGCVWKWPSPLLGVWLGNVAALFIAASWVLTAVFCRIDWLTVERVDAVAGRLLEPSEVLTWLCRIMDHKPCSKYSIGKMARPNCATSPLGRPQMADEALPPKRRWSFPRALASAYHSRGNFVTLESFLSKIIFWDRGRHMNAAATSISARIVLGTSGPIRIRYRASLAPQSSRGPDLVEGMLPVPKLSPLKSFCCSCSVNTGTGFVIILHFLACVAVIANIVIHFLFHKETYGSKVWPPEALLGLTMFMLMGLPITVIGYMGVWQKWEPYVRVYLVYLLTTFVVAPVPGARLVASSCSAQVLKFWPVEPDHHLLRLILDSAQGHLATHSDGGWLFLQLCIRMFHALQDFPPPAALHGLAQAASDVTSALSDAAIRRELDWSNLPSVLALLRGVLCKPLALAKPSDARHICAVTLEAFLYTTPGMEEGRPWQEVVRFEWCCGQDIAWSESHRGLVLDTPGSLVPWGKGDGPIALFATSLEQWLPQEDFEEVYEVETLISPSAPSATASLRDWELLQFKKLADSLLAAGTKVLACQKLVDPWLIDYLHARGVSVLWRLSIRHIDFVRRLTGAQPVSSLAALPSWSNALGWVGPLEHAQLGARNYIRMAPPATHPSLPISTLTVGAPDEHALNELKYCLPQAFHVLWETARTGAVLLGGGLTELHLAGRLHERARTGNVRSTVATVIRAVADCLTASMRKRLVADTRLAVGWLSAGRRHSASCWLVDDQQNLNLRSDLPLPKHPPKCATRARQYYYGRRAVVVACSLGRAMAPKVRKGMPVAEKSREELKSPKIDEESSPQVEDVIQPGDKVTTFLQRQVRSIAAIQTPGPTYGHLATEPLRDLLNEVCAFTFAWTITGLGARTYESNYLVVADWSSEAVREAQMLRRQLEQQEAVESLRKWSLWRRRAASIGIAEPDASVLIQGLDRITAKAEMEQQARLGATAATGQRVQGSWWRNVKGIVYEDDGVIQTKVLKVLSQVQEMPLFKSIMDKVQGWRDGCVASEGARRALLDSGATHVLRAPHTEQEWEEAKDVNVQLAGDSMASMRQSQTGSLLSGDQLAQVIVPLGKVISTLGYKLSWTSSTCELQGPGGEVLPLSVKNGCPEISEKAAAKLIQQLEEQQLPQLDSVTQTSVKALRTLKASWWAYLREYVRTGNRADAYFAIDKAPFFNYKEELKNLMVTRVPKVGAWELMKTLKVNRRGRKKLLKAESWILRWDPPTVDRSKDALRHLSYVDGTVYVDMNTLLVESQFDDVWKVVQWAVLSGRVGTIVSKDCGGTPLDKVIGAPHRSKVHFLHALASASREYRGGGMVKLYVEDLDRVNKIGDVNAVIDPRFWPPWTRCNDSRDYLDEMGLMDVSVSRFVGERCPRIAKMNSEAAWRPHVARNHQPFRRDCAVCVRNSAAGHQHRSTLHPMAYSLSVDVVGPLKGYGRSPDGKFFRYFVIGAMRIPRIDGAHGHGEVRGYPVPSEFEDEETSLEQEEGDVDLDSMDGAGVSTEEINEEERKWKELLTTFKEPIPTSTLYFAVPVNNKKAATMLPAVQRIVTDVKALGYPITRIHSDRGISRENWPTAVQYAAAQQRHEQLGIPSPMPVAYGAKVYVKTKRYKTGAVEDFGPHWTRGRYVGPSTDIRGGHVILKDSGTFIQTTHVRVAREPPPLEEVTPTVLVEPEAAERDEEPPLPPPASSPPTKRLRSKGPLVSRLDGFFPDNEVLYDAPPPDDPDGEEEY</sequence>
<feature type="transmembrane region" description="Helical" evidence="3">
    <location>
        <begin position="803"/>
        <end position="822"/>
    </location>
</feature>
<feature type="transmembrane region" description="Helical" evidence="3">
    <location>
        <begin position="250"/>
        <end position="270"/>
    </location>
</feature>
<feature type="transmembrane region" description="Helical" evidence="3">
    <location>
        <begin position="282"/>
        <end position="301"/>
    </location>
</feature>
<evidence type="ECO:0000313" key="4">
    <source>
        <dbReference type="EMBL" id="OLQ07727.1"/>
    </source>
</evidence>
<feature type="transmembrane region" description="Helical" evidence="3">
    <location>
        <begin position="733"/>
        <end position="755"/>
    </location>
</feature>
<dbReference type="InterPro" id="IPR027409">
    <property type="entry name" value="GroEL-like_apical_dom_sf"/>
</dbReference>
<feature type="region of interest" description="Disordered" evidence="2">
    <location>
        <begin position="1303"/>
        <end position="1327"/>
    </location>
</feature>
<feature type="transmembrane region" description="Helical" evidence="3">
    <location>
        <begin position="516"/>
        <end position="535"/>
    </location>
</feature>
<dbReference type="InterPro" id="IPR027410">
    <property type="entry name" value="TCP-1-like_intermed_sf"/>
</dbReference>
<dbReference type="SUPFAM" id="SSF52029">
    <property type="entry name" value="GroEL apical domain-like"/>
    <property type="match status" value="1"/>
</dbReference>
<evidence type="ECO:0000256" key="1">
    <source>
        <dbReference type="ARBA" id="ARBA00010199"/>
    </source>
</evidence>
<feature type="compositionally biased region" description="Acidic residues" evidence="2">
    <location>
        <begin position="1994"/>
        <end position="2013"/>
    </location>
</feature>
<feature type="transmembrane region" description="Helical" evidence="3">
    <location>
        <begin position="770"/>
        <end position="791"/>
    </location>
</feature>
<keyword evidence="3" id="KW-0472">Membrane</keyword>
<name>A0A1Q9EK03_SYMMI</name>
<dbReference type="GO" id="GO:0005524">
    <property type="term" value="F:ATP binding"/>
    <property type="evidence" value="ECO:0007669"/>
    <property type="project" value="InterPro"/>
</dbReference>
<dbReference type="InterPro" id="IPR002423">
    <property type="entry name" value="Cpn60/GroEL/TCP-1"/>
</dbReference>
<keyword evidence="5" id="KW-1185">Reference proteome</keyword>
<dbReference type="GO" id="GO:0042910">
    <property type="term" value="F:xenobiotic transmembrane transporter activity"/>
    <property type="evidence" value="ECO:0007669"/>
    <property type="project" value="InterPro"/>
</dbReference>
<evidence type="ECO:0000256" key="3">
    <source>
        <dbReference type="SAM" id="Phobius"/>
    </source>
</evidence>
<dbReference type="Gene3D" id="3.30.260.10">
    <property type="entry name" value="TCP-1-like chaperonin intermediate domain"/>
    <property type="match status" value="1"/>
</dbReference>
<comment type="caution">
    <text evidence="4">The sequence shown here is derived from an EMBL/GenBank/DDBJ whole genome shotgun (WGS) entry which is preliminary data.</text>
</comment>
<dbReference type="NCBIfam" id="TIGR00797">
    <property type="entry name" value="matE"/>
    <property type="match status" value="1"/>
</dbReference>
<dbReference type="OrthoDB" id="2126698at2759"/>
<dbReference type="Gene3D" id="3.50.7.10">
    <property type="entry name" value="GroEL"/>
    <property type="match status" value="1"/>
</dbReference>
<dbReference type="PANTHER" id="PTHR11206">
    <property type="entry name" value="MULTIDRUG RESISTANCE PROTEIN"/>
    <property type="match status" value="1"/>
</dbReference>
<dbReference type="GO" id="GO:0015297">
    <property type="term" value="F:antiporter activity"/>
    <property type="evidence" value="ECO:0007669"/>
    <property type="project" value="InterPro"/>
</dbReference>
<feature type="transmembrane region" description="Helical" evidence="3">
    <location>
        <begin position="541"/>
        <end position="563"/>
    </location>
</feature>
<dbReference type="Gene3D" id="1.10.560.10">
    <property type="entry name" value="GroEL-like equatorial domain"/>
    <property type="match status" value="1"/>
</dbReference>
<evidence type="ECO:0000313" key="5">
    <source>
        <dbReference type="Proteomes" id="UP000186817"/>
    </source>
</evidence>
<reference evidence="4 5" key="1">
    <citation type="submission" date="2016-02" db="EMBL/GenBank/DDBJ databases">
        <title>Genome analysis of coral dinoflagellate symbionts highlights evolutionary adaptations to a symbiotic lifestyle.</title>
        <authorList>
            <person name="Aranda M."/>
            <person name="Li Y."/>
            <person name="Liew Y.J."/>
            <person name="Baumgarten S."/>
            <person name="Simakov O."/>
            <person name="Wilson M."/>
            <person name="Piel J."/>
            <person name="Ashoor H."/>
            <person name="Bougouffa S."/>
            <person name="Bajic V.B."/>
            <person name="Ryu T."/>
            <person name="Ravasi T."/>
            <person name="Bayer T."/>
            <person name="Micklem G."/>
            <person name="Kim H."/>
            <person name="Bhak J."/>
            <person name="Lajeunesse T.C."/>
            <person name="Voolstra C.R."/>
        </authorList>
    </citation>
    <scope>NUCLEOTIDE SEQUENCE [LARGE SCALE GENOMIC DNA]</scope>
    <source>
        <strain evidence="4 5">CCMP2467</strain>
    </source>
</reference>
<keyword evidence="3" id="KW-1133">Transmembrane helix</keyword>
<feature type="region of interest" description="Disordered" evidence="2">
    <location>
        <begin position="2193"/>
        <end position="2251"/>
    </location>
</feature>
<dbReference type="Proteomes" id="UP000186817">
    <property type="component" value="Unassembled WGS sequence"/>
</dbReference>
<feature type="region of interest" description="Disordered" evidence="2">
    <location>
        <begin position="1993"/>
        <end position="2026"/>
    </location>
</feature>
<accession>A0A1Q9EK03</accession>
<feature type="transmembrane region" description="Helical" evidence="3">
    <location>
        <begin position="209"/>
        <end position="230"/>
    </location>
</feature>
<dbReference type="GO" id="GO:0016020">
    <property type="term" value="C:membrane"/>
    <property type="evidence" value="ECO:0007669"/>
    <property type="project" value="InterPro"/>
</dbReference>
<feature type="transmembrane region" description="Helical" evidence="3">
    <location>
        <begin position="397"/>
        <end position="425"/>
    </location>
</feature>
<dbReference type="Pfam" id="PF00118">
    <property type="entry name" value="Cpn60_TCP1"/>
    <property type="match status" value="1"/>
</dbReference>
<feature type="region of interest" description="Disordered" evidence="2">
    <location>
        <begin position="65"/>
        <end position="84"/>
    </location>
</feature>
<feature type="transmembrane region" description="Helical" evidence="3">
    <location>
        <begin position="482"/>
        <end position="504"/>
    </location>
</feature>
<feature type="transmembrane region" description="Helical" evidence="3">
    <location>
        <begin position="313"/>
        <end position="333"/>
    </location>
</feature>
<dbReference type="EMBL" id="LSRX01000132">
    <property type="protein sequence ID" value="OLQ07727.1"/>
    <property type="molecule type" value="Genomic_DNA"/>
</dbReference>
<keyword evidence="3" id="KW-0812">Transmembrane</keyword>
<gene>
    <name evidence="4" type="primary">slc47a1</name>
    <name evidence="4" type="ORF">AK812_SmicGene8836</name>
</gene>
<feature type="transmembrane region" description="Helical" evidence="3">
    <location>
        <begin position="176"/>
        <end position="197"/>
    </location>
</feature>
<proteinExistence type="inferred from homology"/>
<evidence type="ECO:0000256" key="2">
    <source>
        <dbReference type="SAM" id="MobiDB-lite"/>
    </source>
</evidence>
<feature type="compositionally biased region" description="Acidic residues" evidence="2">
    <location>
        <begin position="2241"/>
        <end position="2251"/>
    </location>
</feature>